<protein>
    <recommendedName>
        <fullName evidence="2">C2H2-type domain-containing protein</fullName>
    </recommendedName>
</protein>
<dbReference type="Proteomes" id="UP000235672">
    <property type="component" value="Unassembled WGS sequence"/>
</dbReference>
<evidence type="ECO:0000313" key="3">
    <source>
        <dbReference type="EMBL" id="PMD27566.1"/>
    </source>
</evidence>
<organism evidence="3 4">
    <name type="scientific">Hyaloscypha hepaticicola</name>
    <dbReference type="NCBI Taxonomy" id="2082293"/>
    <lineage>
        <taxon>Eukaryota</taxon>
        <taxon>Fungi</taxon>
        <taxon>Dikarya</taxon>
        <taxon>Ascomycota</taxon>
        <taxon>Pezizomycotina</taxon>
        <taxon>Leotiomycetes</taxon>
        <taxon>Helotiales</taxon>
        <taxon>Hyaloscyphaceae</taxon>
        <taxon>Hyaloscypha</taxon>
    </lineage>
</organism>
<dbReference type="OrthoDB" id="2687452at2759"/>
<dbReference type="PROSITE" id="PS00028">
    <property type="entry name" value="ZINC_FINGER_C2H2_1"/>
    <property type="match status" value="1"/>
</dbReference>
<feature type="domain" description="C2H2-type" evidence="2">
    <location>
        <begin position="278"/>
        <end position="303"/>
    </location>
</feature>
<gene>
    <name evidence="3" type="ORF">NA56DRAFT_139197</name>
</gene>
<keyword evidence="4" id="KW-1185">Reference proteome</keyword>
<evidence type="ECO:0000313" key="4">
    <source>
        <dbReference type="Proteomes" id="UP000235672"/>
    </source>
</evidence>
<accession>A0A2J6QMT6</accession>
<dbReference type="InterPro" id="IPR013087">
    <property type="entry name" value="Znf_C2H2_type"/>
</dbReference>
<keyword evidence="1" id="KW-0479">Metal-binding</keyword>
<proteinExistence type="predicted"/>
<dbReference type="STRING" id="1745343.A0A2J6QMT6"/>
<dbReference type="SMART" id="SM00355">
    <property type="entry name" value="ZnF_C2H2"/>
    <property type="match status" value="2"/>
</dbReference>
<dbReference type="Gene3D" id="3.30.160.60">
    <property type="entry name" value="Classic Zinc Finger"/>
    <property type="match status" value="1"/>
</dbReference>
<keyword evidence="1" id="KW-0863">Zinc-finger</keyword>
<evidence type="ECO:0000256" key="1">
    <source>
        <dbReference type="PROSITE-ProRule" id="PRU00042"/>
    </source>
</evidence>
<keyword evidence="1" id="KW-0862">Zinc</keyword>
<evidence type="ECO:0000259" key="2">
    <source>
        <dbReference type="PROSITE" id="PS50157"/>
    </source>
</evidence>
<dbReference type="GO" id="GO:0008270">
    <property type="term" value="F:zinc ion binding"/>
    <property type="evidence" value="ECO:0007669"/>
    <property type="project" value="UniProtKB-KW"/>
</dbReference>
<sequence>MSGAVSPPFEFDVQDPWRRQAGSTETRLPVFHPSSNDVELFQASPWLLEGENSGFGTFVTPGSTTNICLPGACGDSLDAQVVVKSSDQDPGFGNPLSRSHWNSSGNLGSQSWAVSIPTRFPRHAITRPVTFGNNFMDIGIAPNSYAQGINYSAPDSNVNLHASNVPAIGPHSLDCFSMDIGQASFEMLMSAPDNSQELVFGSGRTFSDPTVYQDPLQNNSVSSLSNGNTLDIARFQHAHGPQGHTQASQDEAHVLPDPETIPNQPNPVQQLTSAASTFACAHGNCNQAFSRKSDLARHRKTVHGVNQVKFFCHIPGCPKGRGHGEGYSRDDKLTEHLWKKHGNLGYTKSR</sequence>
<dbReference type="PROSITE" id="PS50157">
    <property type="entry name" value="ZINC_FINGER_C2H2_2"/>
    <property type="match status" value="1"/>
</dbReference>
<reference evidence="3 4" key="1">
    <citation type="submission" date="2016-05" db="EMBL/GenBank/DDBJ databases">
        <title>A degradative enzymes factory behind the ericoid mycorrhizal symbiosis.</title>
        <authorList>
            <consortium name="DOE Joint Genome Institute"/>
            <person name="Martino E."/>
            <person name="Morin E."/>
            <person name="Grelet G."/>
            <person name="Kuo A."/>
            <person name="Kohler A."/>
            <person name="Daghino S."/>
            <person name="Barry K."/>
            <person name="Choi C."/>
            <person name="Cichocki N."/>
            <person name="Clum A."/>
            <person name="Copeland A."/>
            <person name="Hainaut M."/>
            <person name="Haridas S."/>
            <person name="Labutti K."/>
            <person name="Lindquist E."/>
            <person name="Lipzen A."/>
            <person name="Khouja H.-R."/>
            <person name="Murat C."/>
            <person name="Ohm R."/>
            <person name="Olson A."/>
            <person name="Spatafora J."/>
            <person name="Veneault-Fourrey C."/>
            <person name="Henrissat B."/>
            <person name="Grigoriev I."/>
            <person name="Martin F."/>
            <person name="Perotto S."/>
        </authorList>
    </citation>
    <scope>NUCLEOTIDE SEQUENCE [LARGE SCALE GENOMIC DNA]</scope>
    <source>
        <strain evidence="3 4">UAMH 7357</strain>
    </source>
</reference>
<dbReference type="EMBL" id="KZ613465">
    <property type="protein sequence ID" value="PMD27566.1"/>
    <property type="molecule type" value="Genomic_DNA"/>
</dbReference>
<dbReference type="AlphaFoldDB" id="A0A2J6QMT6"/>
<name>A0A2J6QMT6_9HELO</name>